<dbReference type="PANTHER" id="PTHR30193">
    <property type="entry name" value="ABC TRANSPORTER PERMEASE PROTEIN"/>
    <property type="match status" value="1"/>
</dbReference>
<dbReference type="InterPro" id="IPR000515">
    <property type="entry name" value="MetI-like"/>
</dbReference>
<protein>
    <submittedName>
        <fullName evidence="9">Raffinose/stachyose/melibiose transport system permease protein</fullName>
    </submittedName>
</protein>
<evidence type="ECO:0000259" key="8">
    <source>
        <dbReference type="PROSITE" id="PS50928"/>
    </source>
</evidence>
<dbReference type="PROSITE" id="PS50928">
    <property type="entry name" value="ABC_TM1"/>
    <property type="match status" value="1"/>
</dbReference>
<evidence type="ECO:0000256" key="4">
    <source>
        <dbReference type="ARBA" id="ARBA00022692"/>
    </source>
</evidence>
<keyword evidence="5 7" id="KW-1133">Transmembrane helix</keyword>
<feature type="domain" description="ABC transmembrane type-1" evidence="8">
    <location>
        <begin position="71"/>
        <end position="282"/>
    </location>
</feature>
<evidence type="ECO:0000256" key="7">
    <source>
        <dbReference type="RuleBase" id="RU363032"/>
    </source>
</evidence>
<dbReference type="SUPFAM" id="SSF161098">
    <property type="entry name" value="MetI-like"/>
    <property type="match status" value="1"/>
</dbReference>
<evidence type="ECO:0000256" key="2">
    <source>
        <dbReference type="ARBA" id="ARBA00022448"/>
    </source>
</evidence>
<feature type="transmembrane region" description="Helical" evidence="7">
    <location>
        <begin position="109"/>
        <end position="129"/>
    </location>
</feature>
<name>A0A7W9SI54_9FIRM</name>
<dbReference type="GO" id="GO:0055085">
    <property type="term" value="P:transmembrane transport"/>
    <property type="evidence" value="ECO:0007669"/>
    <property type="project" value="InterPro"/>
</dbReference>
<dbReference type="GeneID" id="85015380"/>
<sequence>MKASSLERRNYKWIVLFLLPSFLVFLFFYLQPILSIFLTSFMKYDGFNSPRFVGLQNYIQLFGQESFQLSMKNLFLWSLIATTLHVGFGTILAFILFQKPRGWKFTRAVFMVPNVISAAAWALIYRFIFNDEMGFMNGLIRLFNKDFHHQWFFESPYAFWAVTLTWLFYAVIVTLLVMNDLYSIPEEVFSAAKVDGANTLQILWHIELPMCRISIGTSIIASITARIAMYEQIALTTSGGPGNDTMNLPLILMKNILDLKYGLANASGVMMFLAGILVLLLVHKAFRLNEGIYD</sequence>
<organism evidence="9 10">
    <name type="scientific">Oribacterium sinus</name>
    <dbReference type="NCBI Taxonomy" id="237576"/>
    <lineage>
        <taxon>Bacteria</taxon>
        <taxon>Bacillati</taxon>
        <taxon>Bacillota</taxon>
        <taxon>Clostridia</taxon>
        <taxon>Lachnospirales</taxon>
        <taxon>Lachnospiraceae</taxon>
        <taxon>Oribacterium</taxon>
    </lineage>
</organism>
<keyword evidence="2 7" id="KW-0813">Transport</keyword>
<dbReference type="EMBL" id="JACHHH010000009">
    <property type="protein sequence ID" value="MBB6041860.1"/>
    <property type="molecule type" value="Genomic_DNA"/>
</dbReference>
<proteinExistence type="inferred from homology"/>
<dbReference type="Pfam" id="PF00528">
    <property type="entry name" value="BPD_transp_1"/>
    <property type="match status" value="1"/>
</dbReference>
<comment type="similarity">
    <text evidence="7">Belongs to the binding-protein-dependent transport system permease family.</text>
</comment>
<comment type="subcellular location">
    <subcellularLocation>
        <location evidence="1 7">Cell membrane</location>
        <topology evidence="1 7">Multi-pass membrane protein</topology>
    </subcellularLocation>
</comment>
<dbReference type="RefSeq" id="WP_183684415.1">
    <property type="nucleotide sequence ID" value="NZ_JACHHH010000009.1"/>
</dbReference>
<evidence type="ECO:0000256" key="3">
    <source>
        <dbReference type="ARBA" id="ARBA00022475"/>
    </source>
</evidence>
<evidence type="ECO:0000313" key="10">
    <source>
        <dbReference type="Proteomes" id="UP000522163"/>
    </source>
</evidence>
<dbReference type="GO" id="GO:0005886">
    <property type="term" value="C:plasma membrane"/>
    <property type="evidence" value="ECO:0007669"/>
    <property type="project" value="UniProtKB-SubCell"/>
</dbReference>
<feature type="transmembrane region" description="Helical" evidence="7">
    <location>
        <begin position="157"/>
        <end position="177"/>
    </location>
</feature>
<evidence type="ECO:0000256" key="6">
    <source>
        <dbReference type="ARBA" id="ARBA00023136"/>
    </source>
</evidence>
<feature type="transmembrane region" description="Helical" evidence="7">
    <location>
        <begin position="12"/>
        <end position="38"/>
    </location>
</feature>
<evidence type="ECO:0000256" key="1">
    <source>
        <dbReference type="ARBA" id="ARBA00004651"/>
    </source>
</evidence>
<keyword evidence="6 7" id="KW-0472">Membrane</keyword>
<feature type="transmembrane region" description="Helical" evidence="7">
    <location>
        <begin position="74"/>
        <end position="97"/>
    </location>
</feature>
<accession>A0A7W9SI54</accession>
<dbReference type="CDD" id="cd06261">
    <property type="entry name" value="TM_PBP2"/>
    <property type="match status" value="1"/>
</dbReference>
<feature type="transmembrane region" description="Helical" evidence="7">
    <location>
        <begin position="261"/>
        <end position="282"/>
    </location>
</feature>
<keyword evidence="3" id="KW-1003">Cell membrane</keyword>
<gene>
    <name evidence="9" type="ORF">HNQ46_001850</name>
</gene>
<dbReference type="InterPro" id="IPR035906">
    <property type="entry name" value="MetI-like_sf"/>
</dbReference>
<dbReference type="Gene3D" id="1.10.3720.10">
    <property type="entry name" value="MetI-like"/>
    <property type="match status" value="1"/>
</dbReference>
<dbReference type="InterPro" id="IPR051393">
    <property type="entry name" value="ABC_transporter_permease"/>
</dbReference>
<evidence type="ECO:0000313" key="9">
    <source>
        <dbReference type="EMBL" id="MBB6041860.1"/>
    </source>
</evidence>
<comment type="caution">
    <text evidence="9">The sequence shown here is derived from an EMBL/GenBank/DDBJ whole genome shotgun (WGS) entry which is preliminary data.</text>
</comment>
<reference evidence="9 10" key="1">
    <citation type="submission" date="2020-08" db="EMBL/GenBank/DDBJ databases">
        <title>Genomic Encyclopedia of Type Strains, Phase IV (KMG-IV): sequencing the most valuable type-strain genomes for metagenomic binning, comparative biology and taxonomic classification.</title>
        <authorList>
            <person name="Goeker M."/>
        </authorList>
    </citation>
    <scope>NUCLEOTIDE SEQUENCE [LARGE SCALE GENOMIC DNA]</scope>
    <source>
        <strain evidence="9 10">DSM 17245</strain>
    </source>
</reference>
<dbReference type="PANTHER" id="PTHR30193:SF37">
    <property type="entry name" value="INNER MEMBRANE ABC TRANSPORTER PERMEASE PROTEIN YCJO"/>
    <property type="match status" value="1"/>
</dbReference>
<dbReference type="AlphaFoldDB" id="A0A7W9SI54"/>
<dbReference type="Proteomes" id="UP000522163">
    <property type="component" value="Unassembled WGS sequence"/>
</dbReference>
<keyword evidence="4 7" id="KW-0812">Transmembrane</keyword>
<evidence type="ECO:0000256" key="5">
    <source>
        <dbReference type="ARBA" id="ARBA00022989"/>
    </source>
</evidence>